<evidence type="ECO:0000313" key="1">
    <source>
        <dbReference type="EMBL" id="CAH4031956.1"/>
    </source>
</evidence>
<accession>A0A9P0TNN6</accession>
<keyword evidence="2" id="KW-1185">Reference proteome</keyword>
<dbReference type="OrthoDB" id="7479476at2759"/>
<comment type="caution">
    <text evidence="1">The sequence shown here is derived from an EMBL/GenBank/DDBJ whole genome shotgun (WGS) entry which is preliminary data.</text>
</comment>
<organism evidence="1 2">
    <name type="scientific">Pieris brassicae</name>
    <name type="common">White butterfly</name>
    <name type="synonym">Large white butterfly</name>
    <dbReference type="NCBI Taxonomy" id="7116"/>
    <lineage>
        <taxon>Eukaryota</taxon>
        <taxon>Metazoa</taxon>
        <taxon>Ecdysozoa</taxon>
        <taxon>Arthropoda</taxon>
        <taxon>Hexapoda</taxon>
        <taxon>Insecta</taxon>
        <taxon>Pterygota</taxon>
        <taxon>Neoptera</taxon>
        <taxon>Endopterygota</taxon>
        <taxon>Lepidoptera</taxon>
        <taxon>Glossata</taxon>
        <taxon>Ditrysia</taxon>
        <taxon>Papilionoidea</taxon>
        <taxon>Pieridae</taxon>
        <taxon>Pierinae</taxon>
        <taxon>Pieris</taxon>
    </lineage>
</organism>
<reference evidence="1" key="1">
    <citation type="submission" date="2022-05" db="EMBL/GenBank/DDBJ databases">
        <authorList>
            <person name="Okamura Y."/>
        </authorList>
    </citation>
    <scope>NUCLEOTIDE SEQUENCE</scope>
</reference>
<protein>
    <submittedName>
        <fullName evidence="1">Uncharacterized protein</fullName>
    </submittedName>
</protein>
<gene>
    <name evidence="1" type="ORF">PIBRA_LOCUS8407</name>
</gene>
<dbReference type="AlphaFoldDB" id="A0A9P0TNN6"/>
<proteinExistence type="predicted"/>
<dbReference type="EMBL" id="CALOZG010000021">
    <property type="protein sequence ID" value="CAH4031956.1"/>
    <property type="molecule type" value="Genomic_DNA"/>
</dbReference>
<evidence type="ECO:0000313" key="2">
    <source>
        <dbReference type="Proteomes" id="UP001152562"/>
    </source>
</evidence>
<dbReference type="Proteomes" id="UP001152562">
    <property type="component" value="Unassembled WGS sequence"/>
</dbReference>
<sequence length="307" mass="34920">MTSKSLDSAKLTALYSLDFYKNKKNWILSDQKRDKSNKKNKLNMTFDVEQGKNLNDEFIPTFTDSEKASKTDSSLRASNLSQQWLGNIDIWPADTQNTLQPLLMRQRDNDDMISGRKGQSDAKSVFTLQDLKADTMPAAYQSPCGIEYCGFDHGDNLEFRSHRADSGHESELPTDVLAYYEQCFEEQKLSVSMDSYSAFCRGADLNPHCSEMDLILNDSMKDPDTNKIARMSSVELNNSIQRHAKALASLLRENNERQKLRQSGANVSNEDTDVTRDQAEFVAGSFRNRDYCVYIEYGRPVRFPTCS</sequence>
<name>A0A9P0TNN6_PIEBR</name>